<evidence type="ECO:0000313" key="3">
    <source>
        <dbReference type="Proteomes" id="UP000275385"/>
    </source>
</evidence>
<proteinExistence type="predicted"/>
<keyword evidence="3" id="KW-1185">Reference proteome</keyword>
<dbReference type="Proteomes" id="UP000275385">
    <property type="component" value="Unassembled WGS sequence"/>
</dbReference>
<evidence type="ECO:0000256" key="1">
    <source>
        <dbReference type="SAM" id="MobiDB-lite"/>
    </source>
</evidence>
<gene>
    <name evidence="2" type="ORF">DL546_005760</name>
</gene>
<sequence length="136" mass="15244">MVLRDQVTDTDIRLRFKYGKHTIFLFVDPLAPFTDITTELLQVLRERYPEGLYATRDSSAATPIPEDGADNQVSYATPKAASDPSLGWTKLDITGTEKPVELQIVSDAVFAFSFHSPGEEPRFSVEWATVDDLDFD</sequence>
<feature type="region of interest" description="Disordered" evidence="1">
    <location>
        <begin position="55"/>
        <end position="83"/>
    </location>
</feature>
<evidence type="ECO:0000313" key="2">
    <source>
        <dbReference type="EMBL" id="RKU43738.1"/>
    </source>
</evidence>
<comment type="caution">
    <text evidence="2">The sequence shown here is derived from an EMBL/GenBank/DDBJ whole genome shotgun (WGS) entry which is preliminary data.</text>
</comment>
<protein>
    <submittedName>
        <fullName evidence="2">Uncharacterized protein</fullName>
    </submittedName>
</protein>
<dbReference type="EMBL" id="QVQW01000039">
    <property type="protein sequence ID" value="RKU43738.1"/>
    <property type="molecule type" value="Genomic_DNA"/>
</dbReference>
<name>A0A420Y769_9PEZI</name>
<dbReference type="OrthoDB" id="5376498at2759"/>
<dbReference type="AlphaFoldDB" id="A0A420Y769"/>
<organism evidence="2 3">
    <name type="scientific">Coniochaeta pulveracea</name>
    <dbReference type="NCBI Taxonomy" id="177199"/>
    <lineage>
        <taxon>Eukaryota</taxon>
        <taxon>Fungi</taxon>
        <taxon>Dikarya</taxon>
        <taxon>Ascomycota</taxon>
        <taxon>Pezizomycotina</taxon>
        <taxon>Sordariomycetes</taxon>
        <taxon>Sordariomycetidae</taxon>
        <taxon>Coniochaetales</taxon>
        <taxon>Coniochaetaceae</taxon>
        <taxon>Coniochaeta</taxon>
    </lineage>
</organism>
<dbReference type="STRING" id="177199.A0A420Y769"/>
<accession>A0A420Y769</accession>
<reference evidence="2 3" key="1">
    <citation type="submission" date="2018-08" db="EMBL/GenBank/DDBJ databases">
        <title>Draft genome of the lignicolous fungus Coniochaeta pulveracea.</title>
        <authorList>
            <person name="Borstlap C.J."/>
            <person name="De Witt R.N."/>
            <person name="Botha A."/>
            <person name="Volschenk H."/>
        </authorList>
    </citation>
    <scope>NUCLEOTIDE SEQUENCE [LARGE SCALE GENOMIC DNA]</scope>
    <source>
        <strain evidence="2 3">CAB683</strain>
    </source>
</reference>